<comment type="caution">
    <text evidence="2">The sequence shown here is derived from an EMBL/GenBank/DDBJ whole genome shotgun (WGS) entry which is preliminary data.</text>
</comment>
<dbReference type="InterPro" id="IPR000182">
    <property type="entry name" value="GNAT_dom"/>
</dbReference>
<dbReference type="SUPFAM" id="SSF55729">
    <property type="entry name" value="Acyl-CoA N-acyltransferases (Nat)"/>
    <property type="match status" value="1"/>
</dbReference>
<gene>
    <name evidence="2" type="ORF">GCM10017774_33180</name>
</gene>
<accession>A0ABQ3MFR9</accession>
<sequence>MTVTRAEAVLTAKAELDFAAAARIFAGAELRRIGGAVVSRVPALPNHVPYNKARGFTLADAVHLPAVEAFYAEAGVRAAVEVWEGDSSDDLHGLLRSAGLAPTAPTAALHRRPGGDGLGAVQVDEVAGEHLDVLLAGYEVGPDATAFRTMLAIEQATPGLRRYLAFVDGRPAAAAALFTHGGTSLLAGAATVPEFRRRGCQAALVARRLADAAADSDLVVVTAASGSVSHKNLTRLGFEMTHTRTVWR</sequence>
<keyword evidence="3" id="KW-1185">Reference proteome</keyword>
<dbReference type="EMBL" id="BNAR01000004">
    <property type="protein sequence ID" value="GHH40190.1"/>
    <property type="molecule type" value="Genomic_DNA"/>
</dbReference>
<dbReference type="InterPro" id="IPR016181">
    <property type="entry name" value="Acyl_CoA_acyltransferase"/>
</dbReference>
<evidence type="ECO:0000313" key="2">
    <source>
        <dbReference type="EMBL" id="GHH40190.1"/>
    </source>
</evidence>
<evidence type="ECO:0000259" key="1">
    <source>
        <dbReference type="PROSITE" id="PS51186"/>
    </source>
</evidence>
<protein>
    <submittedName>
        <fullName evidence="2">GNAT family acetyltransferase</fullName>
    </submittedName>
</protein>
<organism evidence="2 3">
    <name type="scientific">Lentzea cavernae</name>
    <dbReference type="NCBI Taxonomy" id="2020703"/>
    <lineage>
        <taxon>Bacteria</taxon>
        <taxon>Bacillati</taxon>
        <taxon>Actinomycetota</taxon>
        <taxon>Actinomycetes</taxon>
        <taxon>Pseudonocardiales</taxon>
        <taxon>Pseudonocardiaceae</taxon>
        <taxon>Lentzea</taxon>
    </lineage>
</organism>
<evidence type="ECO:0000313" key="3">
    <source>
        <dbReference type="Proteomes" id="UP000605568"/>
    </source>
</evidence>
<dbReference type="Proteomes" id="UP000605568">
    <property type="component" value="Unassembled WGS sequence"/>
</dbReference>
<reference evidence="3" key="1">
    <citation type="journal article" date="2019" name="Int. J. Syst. Evol. Microbiol.">
        <title>The Global Catalogue of Microorganisms (GCM) 10K type strain sequencing project: providing services to taxonomists for standard genome sequencing and annotation.</title>
        <authorList>
            <consortium name="The Broad Institute Genomics Platform"/>
            <consortium name="The Broad Institute Genome Sequencing Center for Infectious Disease"/>
            <person name="Wu L."/>
            <person name="Ma J."/>
        </authorList>
    </citation>
    <scope>NUCLEOTIDE SEQUENCE [LARGE SCALE GENOMIC DNA]</scope>
    <source>
        <strain evidence="3">CGMCC 4.7367</strain>
    </source>
</reference>
<name>A0ABQ3MFR9_9PSEU</name>
<dbReference type="PROSITE" id="PS51186">
    <property type="entry name" value="GNAT"/>
    <property type="match status" value="1"/>
</dbReference>
<dbReference type="InterPro" id="IPR038740">
    <property type="entry name" value="BioF2-like_GNAT_dom"/>
</dbReference>
<proteinExistence type="predicted"/>
<dbReference type="Gene3D" id="3.40.630.30">
    <property type="match status" value="1"/>
</dbReference>
<dbReference type="Pfam" id="PF13480">
    <property type="entry name" value="Acetyltransf_6"/>
    <property type="match status" value="1"/>
</dbReference>
<feature type="domain" description="N-acetyltransferase" evidence="1">
    <location>
        <begin position="121"/>
        <end position="248"/>
    </location>
</feature>
<dbReference type="RefSeq" id="WP_191298810.1">
    <property type="nucleotide sequence ID" value="NZ_BNAR01000004.1"/>
</dbReference>